<proteinExistence type="predicted"/>
<name>A0AAD5U7R3_9FUNG</name>
<accession>A0AAD5U7R3</accession>
<dbReference type="AlphaFoldDB" id="A0AAD5U7R3"/>
<evidence type="ECO:0000313" key="2">
    <source>
        <dbReference type="Proteomes" id="UP001211065"/>
    </source>
</evidence>
<reference evidence="1" key="1">
    <citation type="submission" date="2020-05" db="EMBL/GenBank/DDBJ databases">
        <title>Phylogenomic resolution of chytrid fungi.</title>
        <authorList>
            <person name="Stajich J.E."/>
            <person name="Amses K."/>
            <person name="Simmons R."/>
            <person name="Seto K."/>
            <person name="Myers J."/>
            <person name="Bonds A."/>
            <person name="Quandt C.A."/>
            <person name="Barry K."/>
            <person name="Liu P."/>
            <person name="Grigoriev I."/>
            <person name="Longcore J.E."/>
            <person name="James T.Y."/>
        </authorList>
    </citation>
    <scope>NUCLEOTIDE SEQUENCE</scope>
    <source>
        <strain evidence="1">JEL0476</strain>
    </source>
</reference>
<protein>
    <submittedName>
        <fullName evidence="1">Uncharacterized protein</fullName>
    </submittedName>
</protein>
<organism evidence="1 2">
    <name type="scientific">Clydaea vesicula</name>
    <dbReference type="NCBI Taxonomy" id="447962"/>
    <lineage>
        <taxon>Eukaryota</taxon>
        <taxon>Fungi</taxon>
        <taxon>Fungi incertae sedis</taxon>
        <taxon>Chytridiomycota</taxon>
        <taxon>Chytridiomycota incertae sedis</taxon>
        <taxon>Chytridiomycetes</taxon>
        <taxon>Lobulomycetales</taxon>
        <taxon>Lobulomycetaceae</taxon>
        <taxon>Clydaea</taxon>
    </lineage>
</organism>
<gene>
    <name evidence="1" type="ORF">HK099_000074</name>
</gene>
<dbReference type="Proteomes" id="UP001211065">
    <property type="component" value="Unassembled WGS sequence"/>
</dbReference>
<keyword evidence="2" id="KW-1185">Reference proteome</keyword>
<evidence type="ECO:0000313" key="1">
    <source>
        <dbReference type="EMBL" id="KAJ3227820.1"/>
    </source>
</evidence>
<comment type="caution">
    <text evidence="1">The sequence shown here is derived from an EMBL/GenBank/DDBJ whole genome shotgun (WGS) entry which is preliminary data.</text>
</comment>
<dbReference type="EMBL" id="JADGJW010000010">
    <property type="protein sequence ID" value="KAJ3227820.1"/>
    <property type="molecule type" value="Genomic_DNA"/>
</dbReference>
<sequence>MEQQKFKYQIILSPSHSESSLVNIPIRKIKDAEVVFLSDIRKLLPDVTTLMLNDYPVPSLADENGLELIPVRFPANENVIYDSLAPLTRNQLLIRELIKEARNLSLSNPNRNSLFEEFEGEEIIRSISDEPQNSVVNNTPAMEKEGLLSTNPQRSTRITHNHAETTGKENKKKVHRLVQDSVSGSDRLERRNLNDLIPLASSSSEPPAYHAPVVVDSPPVYDVVADLNINIVRESLLVIEQHVKPHCKVRRFNDGRDMWRQRVERAQHVHDFKSVLLLFEMAFERNSLVVDWAKQRQDWVSKVLKCESLIGVGNVLIEFYFKILQESYLPTFLEIKQGWESRLRRMAECEGTSSD</sequence>